<dbReference type="Pfam" id="PF01171">
    <property type="entry name" value="ATP_bind_3"/>
    <property type="match status" value="1"/>
</dbReference>
<dbReference type="CDD" id="cd24138">
    <property type="entry name" value="TtcA-like"/>
    <property type="match status" value="1"/>
</dbReference>
<evidence type="ECO:0000259" key="2">
    <source>
        <dbReference type="Pfam" id="PF01171"/>
    </source>
</evidence>
<protein>
    <submittedName>
        <fullName evidence="3">tRNA 2-thiocytidine biosynthesis protein TtcA</fullName>
    </submittedName>
</protein>
<gene>
    <name evidence="3" type="ORF">IAA62_01005</name>
</gene>
<comment type="caution">
    <text evidence="3">The sequence shown here is derived from an EMBL/GenBank/DDBJ whole genome shotgun (WGS) entry which is preliminary data.</text>
</comment>
<dbReference type="InterPro" id="IPR014729">
    <property type="entry name" value="Rossmann-like_a/b/a_fold"/>
</dbReference>
<reference evidence="3" key="1">
    <citation type="submission" date="2020-10" db="EMBL/GenBank/DDBJ databases">
        <authorList>
            <person name="Gilroy R."/>
        </authorList>
    </citation>
    <scope>NUCLEOTIDE SEQUENCE</scope>
    <source>
        <strain evidence="3">CHK186-9395</strain>
    </source>
</reference>
<evidence type="ECO:0000256" key="1">
    <source>
        <dbReference type="ARBA" id="ARBA00022679"/>
    </source>
</evidence>
<dbReference type="Proteomes" id="UP000886861">
    <property type="component" value="Unassembled WGS sequence"/>
</dbReference>
<dbReference type="PANTHER" id="PTHR43686">
    <property type="entry name" value="SULFURTRANSFERASE-RELATED"/>
    <property type="match status" value="1"/>
</dbReference>
<evidence type="ECO:0000313" key="4">
    <source>
        <dbReference type="Proteomes" id="UP000886861"/>
    </source>
</evidence>
<sequence length="236" mass="27223">MNIQRAINAMHRAIEKFNLIEDGDKVAIGLSGGKDSLLLTACLGTYQKFSKRKFSLIALCVDSFKNIDTESLENFCKSYNIEFKLIPSDIGEVVFNVRKEKNPCSLCAKMRRGALCSTCKELGFNKLALAHNADDMIETFMLSLKHENRLNAMQPKSYMSNTNVTLIRPLIYLWESQILEYTKGFKILKNPCPIDRKTERENMKKIIIEINKIFPDFNKKLFEGIINYERYNLIKN</sequence>
<organism evidence="3 4">
    <name type="scientific">Candidatus Caccopulliclostridium gallistercoris</name>
    <dbReference type="NCBI Taxonomy" id="2840719"/>
    <lineage>
        <taxon>Bacteria</taxon>
        <taxon>Bacillati</taxon>
        <taxon>Bacillota</taxon>
        <taxon>Clostridia</taxon>
        <taxon>Candidatus Caccopulliclostridium</taxon>
    </lineage>
</organism>
<dbReference type="PANTHER" id="PTHR43686:SF1">
    <property type="entry name" value="AMINOTRAN_5 DOMAIN-CONTAINING PROTEIN"/>
    <property type="match status" value="1"/>
</dbReference>
<dbReference type="Gene3D" id="3.40.50.620">
    <property type="entry name" value="HUPs"/>
    <property type="match status" value="1"/>
</dbReference>
<dbReference type="SUPFAM" id="SSF52402">
    <property type="entry name" value="Adenine nucleotide alpha hydrolases-like"/>
    <property type="match status" value="1"/>
</dbReference>
<reference evidence="3" key="2">
    <citation type="journal article" date="2021" name="PeerJ">
        <title>Extensive microbial diversity within the chicken gut microbiome revealed by metagenomics and culture.</title>
        <authorList>
            <person name="Gilroy R."/>
            <person name="Ravi A."/>
            <person name="Getino M."/>
            <person name="Pursley I."/>
            <person name="Horton D.L."/>
            <person name="Alikhan N.F."/>
            <person name="Baker D."/>
            <person name="Gharbi K."/>
            <person name="Hall N."/>
            <person name="Watson M."/>
            <person name="Adriaenssens E.M."/>
            <person name="Foster-Nyarko E."/>
            <person name="Jarju S."/>
            <person name="Secka A."/>
            <person name="Antonio M."/>
            <person name="Oren A."/>
            <person name="Chaudhuri R.R."/>
            <person name="La Ragione R."/>
            <person name="Hildebrand F."/>
            <person name="Pallen M.J."/>
        </authorList>
    </citation>
    <scope>NUCLEOTIDE SEQUENCE</scope>
    <source>
        <strain evidence="3">CHK186-9395</strain>
    </source>
</reference>
<dbReference type="GO" id="GO:0008033">
    <property type="term" value="P:tRNA processing"/>
    <property type="evidence" value="ECO:0007669"/>
    <property type="project" value="InterPro"/>
</dbReference>
<keyword evidence="1" id="KW-0808">Transferase</keyword>
<dbReference type="InterPro" id="IPR011063">
    <property type="entry name" value="TilS/TtcA_N"/>
</dbReference>
<dbReference type="PIRSF" id="PIRSF004976">
    <property type="entry name" value="ATPase_YdaO"/>
    <property type="match status" value="1"/>
</dbReference>
<accession>A0A9D1NDH2</accession>
<dbReference type="InterPro" id="IPR035107">
    <property type="entry name" value="tRNA_thiolation_TtcA_Ctu1"/>
</dbReference>
<dbReference type="GO" id="GO:0016740">
    <property type="term" value="F:transferase activity"/>
    <property type="evidence" value="ECO:0007669"/>
    <property type="project" value="UniProtKB-KW"/>
</dbReference>
<proteinExistence type="predicted"/>
<feature type="domain" description="tRNA(Ile)-lysidine/2-thiocytidine synthase N-terminal" evidence="2">
    <location>
        <begin position="25"/>
        <end position="186"/>
    </location>
</feature>
<name>A0A9D1NDH2_9FIRM</name>
<dbReference type="AlphaFoldDB" id="A0A9D1NDH2"/>
<evidence type="ECO:0000313" key="3">
    <source>
        <dbReference type="EMBL" id="HIV01123.1"/>
    </source>
</evidence>
<dbReference type="EMBL" id="DVOJ01000004">
    <property type="protein sequence ID" value="HIV01123.1"/>
    <property type="molecule type" value="Genomic_DNA"/>
</dbReference>